<accession>A0AAV9KZP6</accession>
<proteinExistence type="predicted"/>
<feature type="chain" id="PRO_5043731896" description="Bifunctional inhibitor/plant lipid transfer protein/seed storage helical domain-containing protein" evidence="1">
    <location>
        <begin position="32"/>
        <end position="122"/>
    </location>
</feature>
<dbReference type="CDD" id="cd00010">
    <property type="entry name" value="AAI_LTSS"/>
    <property type="match status" value="1"/>
</dbReference>
<comment type="caution">
    <text evidence="3">The sequence shown here is derived from an EMBL/GenBank/DDBJ whole genome shotgun (WGS) entry which is preliminary data.</text>
</comment>
<dbReference type="InterPro" id="IPR036312">
    <property type="entry name" value="Bifun_inhib/LTP/seed_sf"/>
</dbReference>
<keyword evidence="4" id="KW-1185">Reference proteome</keyword>
<reference evidence="3 4" key="1">
    <citation type="submission" date="2023-10" db="EMBL/GenBank/DDBJ databases">
        <title>Genome-Wide Identification Analysis in wild type Solanum Pinnatisectum Reveals Some Genes Defensing Phytophthora Infestans.</title>
        <authorList>
            <person name="Sun C."/>
        </authorList>
    </citation>
    <scope>NUCLEOTIDE SEQUENCE [LARGE SCALE GENOMIC DNA]</scope>
    <source>
        <strain evidence="3">LQN</strain>
        <tissue evidence="3">Leaf</tissue>
    </source>
</reference>
<evidence type="ECO:0000313" key="4">
    <source>
        <dbReference type="Proteomes" id="UP001311915"/>
    </source>
</evidence>
<dbReference type="InterPro" id="IPR039265">
    <property type="entry name" value="DIR1-like"/>
</dbReference>
<feature type="domain" description="Bifunctional inhibitor/plant lipid transfer protein/seed storage helical" evidence="2">
    <location>
        <begin position="44"/>
        <end position="116"/>
    </location>
</feature>
<name>A0AAV9KZP6_9SOLN</name>
<dbReference type="PANTHER" id="PTHR33122:SF4">
    <property type="entry name" value="OS04G0415800 PROTEIN"/>
    <property type="match status" value="1"/>
</dbReference>
<evidence type="ECO:0000313" key="3">
    <source>
        <dbReference type="EMBL" id="KAK4718453.1"/>
    </source>
</evidence>
<dbReference type="InterPro" id="IPR016140">
    <property type="entry name" value="Bifunc_inhib/LTP/seed_store"/>
</dbReference>
<sequence>MERQQGSKIVTTMNKYLLCVVVLLSIGGANGAGECGRNSPDMEAMKLIPCAEAASDENASVSRSCCLQIQKLGKNPKCLCAVMLSNTAKLSGANPEVAITIPKRCSLANRPVGFKCGPYTLP</sequence>
<evidence type="ECO:0000256" key="1">
    <source>
        <dbReference type="SAM" id="SignalP"/>
    </source>
</evidence>
<dbReference type="EMBL" id="JAWPEI010000008">
    <property type="protein sequence ID" value="KAK4718453.1"/>
    <property type="molecule type" value="Genomic_DNA"/>
</dbReference>
<dbReference type="Gene3D" id="1.10.110.10">
    <property type="entry name" value="Plant lipid-transfer and hydrophobic proteins"/>
    <property type="match status" value="1"/>
</dbReference>
<evidence type="ECO:0000259" key="2">
    <source>
        <dbReference type="Pfam" id="PF00234"/>
    </source>
</evidence>
<gene>
    <name evidence="3" type="ORF">R3W88_016791</name>
</gene>
<dbReference type="SUPFAM" id="SSF47699">
    <property type="entry name" value="Bifunctional inhibitor/lipid-transfer protein/seed storage 2S albumin"/>
    <property type="match status" value="1"/>
</dbReference>
<organism evidence="3 4">
    <name type="scientific">Solanum pinnatisectum</name>
    <name type="common">tansyleaf nightshade</name>
    <dbReference type="NCBI Taxonomy" id="50273"/>
    <lineage>
        <taxon>Eukaryota</taxon>
        <taxon>Viridiplantae</taxon>
        <taxon>Streptophyta</taxon>
        <taxon>Embryophyta</taxon>
        <taxon>Tracheophyta</taxon>
        <taxon>Spermatophyta</taxon>
        <taxon>Magnoliopsida</taxon>
        <taxon>eudicotyledons</taxon>
        <taxon>Gunneridae</taxon>
        <taxon>Pentapetalae</taxon>
        <taxon>asterids</taxon>
        <taxon>lamiids</taxon>
        <taxon>Solanales</taxon>
        <taxon>Solanaceae</taxon>
        <taxon>Solanoideae</taxon>
        <taxon>Solaneae</taxon>
        <taxon>Solanum</taxon>
    </lineage>
</organism>
<dbReference type="AlphaFoldDB" id="A0AAV9KZP6"/>
<protein>
    <recommendedName>
        <fullName evidence="2">Bifunctional inhibitor/plant lipid transfer protein/seed storage helical domain-containing protein</fullName>
    </recommendedName>
</protein>
<dbReference type="PANTHER" id="PTHR33122">
    <property type="entry name" value="LIPID BINDING PROTEIN-RELATED"/>
    <property type="match status" value="1"/>
</dbReference>
<feature type="signal peptide" evidence="1">
    <location>
        <begin position="1"/>
        <end position="31"/>
    </location>
</feature>
<dbReference type="GO" id="GO:0005504">
    <property type="term" value="F:fatty acid binding"/>
    <property type="evidence" value="ECO:0007669"/>
    <property type="project" value="InterPro"/>
</dbReference>
<keyword evidence="1" id="KW-0732">Signal</keyword>
<dbReference type="Pfam" id="PF00234">
    <property type="entry name" value="Tryp_alpha_amyl"/>
    <property type="match status" value="1"/>
</dbReference>
<dbReference type="GO" id="GO:0009627">
    <property type="term" value="P:systemic acquired resistance"/>
    <property type="evidence" value="ECO:0007669"/>
    <property type="project" value="InterPro"/>
</dbReference>
<dbReference type="Proteomes" id="UP001311915">
    <property type="component" value="Unassembled WGS sequence"/>
</dbReference>